<evidence type="ECO:0000313" key="2">
    <source>
        <dbReference type="EMBL" id="CAE07989.1"/>
    </source>
</evidence>
<organism evidence="2 3">
    <name type="scientific">Parasynechococcus marenigrum (strain WH8102)</name>
    <dbReference type="NCBI Taxonomy" id="84588"/>
    <lineage>
        <taxon>Bacteria</taxon>
        <taxon>Bacillati</taxon>
        <taxon>Cyanobacteriota</taxon>
        <taxon>Cyanophyceae</taxon>
        <taxon>Synechococcales</taxon>
        <taxon>Prochlorococcaceae</taxon>
        <taxon>Parasynechococcus</taxon>
        <taxon>Parasynechococcus marenigrum</taxon>
    </lineage>
</organism>
<dbReference type="Proteomes" id="UP000001422">
    <property type="component" value="Chromosome"/>
</dbReference>
<feature type="compositionally biased region" description="Gly residues" evidence="1">
    <location>
        <begin position="28"/>
        <end position="46"/>
    </location>
</feature>
<dbReference type="AlphaFoldDB" id="Q7U665"/>
<accession>Q7U665</accession>
<feature type="region of interest" description="Disordered" evidence="1">
    <location>
        <begin position="1"/>
        <end position="50"/>
    </location>
</feature>
<feature type="compositionally biased region" description="Basic and acidic residues" evidence="1">
    <location>
        <begin position="18"/>
        <end position="27"/>
    </location>
</feature>
<dbReference type="EMBL" id="BX569693">
    <property type="protein sequence ID" value="CAE07989.1"/>
    <property type="molecule type" value="Genomic_DNA"/>
</dbReference>
<dbReference type="STRING" id="84588.SYNW1474"/>
<proteinExistence type="predicted"/>
<protein>
    <submittedName>
        <fullName evidence="2">Uncharacterized protein</fullName>
    </submittedName>
</protein>
<feature type="compositionally biased region" description="Basic and acidic residues" evidence="1">
    <location>
        <begin position="104"/>
        <end position="131"/>
    </location>
</feature>
<evidence type="ECO:0000256" key="1">
    <source>
        <dbReference type="SAM" id="MobiDB-lite"/>
    </source>
</evidence>
<feature type="compositionally biased region" description="Polar residues" evidence="1">
    <location>
        <begin position="1"/>
        <end position="13"/>
    </location>
</feature>
<dbReference type="KEGG" id="syw:SYNW1474"/>
<reference evidence="2 3" key="1">
    <citation type="journal article" date="2003" name="Nature">
        <title>The genome of a motile marine Synechococcus.</title>
        <authorList>
            <person name="Palenik B."/>
            <person name="Brahamsha B."/>
            <person name="Larimer F."/>
            <person name="Land M."/>
            <person name="Hauser L."/>
            <person name="Chain P."/>
            <person name="Lamerdin J."/>
            <person name="Regala W."/>
            <person name="Allen E.A."/>
            <person name="McCarren J."/>
            <person name="Paulsen I."/>
            <person name="Dufresne A."/>
            <person name="Partensky F."/>
            <person name="Webb E."/>
            <person name="Waterbury J."/>
        </authorList>
    </citation>
    <scope>NUCLEOTIDE SEQUENCE [LARGE SCALE GENOMIC DNA]</scope>
    <source>
        <strain evidence="2 3">WH8102</strain>
    </source>
</reference>
<feature type="region of interest" description="Disordered" evidence="1">
    <location>
        <begin position="92"/>
        <end position="194"/>
    </location>
</feature>
<gene>
    <name evidence="2" type="ordered locus">SYNW1474</name>
</gene>
<dbReference type="eggNOG" id="ENOG5032I27">
    <property type="taxonomic scope" value="Bacteria"/>
</dbReference>
<keyword evidence="3" id="KW-1185">Reference proteome</keyword>
<name>Q7U665_PARMW</name>
<sequence length="194" mass="20468">MSDSYGEPQQQGAQGDGSRGDGYRGEGGRGGGRGGRGPGNREGGGFRIRLSENEMRSARALQEAFNLRSTVAVLGFALRTLGQMLEDGQLDELIEQQRNQAPRGRREGGGRDGGGRDGGGRGRRSDDDRQGGRGSRPDPFARPAKPQPEPEPTPEPESTPEEATPSDAPAEDTPAEASTDLPNEEESKAATPEA</sequence>
<dbReference type="RefSeq" id="WP_011128338.1">
    <property type="nucleotide sequence ID" value="NC_005070.1"/>
</dbReference>
<evidence type="ECO:0000313" key="3">
    <source>
        <dbReference type="Proteomes" id="UP000001422"/>
    </source>
</evidence>
<dbReference type="HOGENOM" id="CLU_118100_0_0_3"/>